<dbReference type="GO" id="GO:0005739">
    <property type="term" value="C:mitochondrion"/>
    <property type="evidence" value="ECO:0007669"/>
    <property type="project" value="TreeGrafter"/>
</dbReference>
<evidence type="ECO:0000256" key="4">
    <source>
        <dbReference type="ARBA" id="ARBA00022630"/>
    </source>
</evidence>
<dbReference type="EC" id="1.6.5.9" evidence="3"/>
<reference evidence="11" key="2">
    <citation type="submission" date="2019-10" db="EMBL/GenBank/DDBJ databases">
        <title>A de novo genome assembly of a pear dwarfing rootstock.</title>
        <authorList>
            <person name="Wang F."/>
            <person name="Wang J."/>
            <person name="Li S."/>
            <person name="Zhang Y."/>
            <person name="Fang M."/>
            <person name="Ma L."/>
            <person name="Zhao Y."/>
            <person name="Jiang S."/>
        </authorList>
    </citation>
    <scope>NUCLEOTIDE SEQUENCE [LARGE SCALE GENOMIC DNA]</scope>
</reference>
<dbReference type="OrthoDB" id="1668989at2759"/>
<evidence type="ECO:0000256" key="2">
    <source>
        <dbReference type="ARBA" id="ARBA00005272"/>
    </source>
</evidence>
<evidence type="ECO:0000256" key="1">
    <source>
        <dbReference type="ARBA" id="ARBA00001974"/>
    </source>
</evidence>
<dbReference type="InterPro" id="IPR045024">
    <property type="entry name" value="NDH-2"/>
</dbReference>
<comment type="similarity">
    <text evidence="2">Belongs to the NADH dehydrogenase family.</text>
</comment>
<dbReference type="AlphaFoldDB" id="A0A5N5IEB8"/>
<gene>
    <name evidence="10" type="ORF">D8674_027967</name>
</gene>
<name>A0A5N5IEB8_9ROSA</name>
<comment type="caution">
    <text evidence="10">The sequence shown here is derived from an EMBL/GenBank/DDBJ whole genome shotgun (WGS) entry which is preliminary data.</text>
</comment>
<sequence length="98" mass="11256">MDSEGRHQEHLRAQLRRICCLSEHPHKHLGSMATVGGYKALVDLRLSKDAKGISLAGFLSWLIWRSAYLTRVVSWRNRFYVAVNWATTLVFGRDSSRI</sequence>
<evidence type="ECO:0000259" key="9">
    <source>
        <dbReference type="Pfam" id="PF22366"/>
    </source>
</evidence>
<evidence type="ECO:0000256" key="5">
    <source>
        <dbReference type="ARBA" id="ARBA00022827"/>
    </source>
</evidence>
<dbReference type="Gene3D" id="3.50.50.100">
    <property type="match status" value="1"/>
</dbReference>
<evidence type="ECO:0000256" key="7">
    <source>
        <dbReference type="ARBA" id="ARBA00023027"/>
    </source>
</evidence>
<evidence type="ECO:0000313" key="11">
    <source>
        <dbReference type="Proteomes" id="UP000327157"/>
    </source>
</evidence>
<dbReference type="GO" id="GO:0050136">
    <property type="term" value="F:NADH dehydrogenase (quinone) (non-electrogenic) activity"/>
    <property type="evidence" value="ECO:0007669"/>
    <property type="project" value="UniProtKB-EC"/>
</dbReference>
<organism evidence="10 11">
    <name type="scientific">Pyrus ussuriensis x Pyrus communis</name>
    <dbReference type="NCBI Taxonomy" id="2448454"/>
    <lineage>
        <taxon>Eukaryota</taxon>
        <taxon>Viridiplantae</taxon>
        <taxon>Streptophyta</taxon>
        <taxon>Embryophyta</taxon>
        <taxon>Tracheophyta</taxon>
        <taxon>Spermatophyta</taxon>
        <taxon>Magnoliopsida</taxon>
        <taxon>eudicotyledons</taxon>
        <taxon>Gunneridae</taxon>
        <taxon>Pentapetalae</taxon>
        <taxon>rosids</taxon>
        <taxon>fabids</taxon>
        <taxon>Rosales</taxon>
        <taxon>Rosaceae</taxon>
        <taxon>Amygdaloideae</taxon>
        <taxon>Maleae</taxon>
        <taxon>Pyrus</taxon>
    </lineage>
</organism>
<evidence type="ECO:0000256" key="3">
    <source>
        <dbReference type="ARBA" id="ARBA00012637"/>
    </source>
</evidence>
<keyword evidence="5" id="KW-0274">FAD</keyword>
<evidence type="ECO:0000256" key="6">
    <source>
        <dbReference type="ARBA" id="ARBA00023002"/>
    </source>
</evidence>
<dbReference type="EMBL" id="SMOL01000004">
    <property type="protein sequence ID" value="KAB2637433.1"/>
    <property type="molecule type" value="Genomic_DNA"/>
</dbReference>
<keyword evidence="11" id="KW-1185">Reference proteome</keyword>
<protein>
    <recommendedName>
        <fullName evidence="3">NADH:ubiquinone reductase (non-electrogenic)</fullName>
        <ecNumber evidence="3">1.6.5.9</ecNumber>
    </recommendedName>
</protein>
<evidence type="ECO:0000313" key="10">
    <source>
        <dbReference type="EMBL" id="KAB2637433.1"/>
    </source>
</evidence>
<keyword evidence="7" id="KW-0520">NAD</keyword>
<reference evidence="10 11" key="3">
    <citation type="submission" date="2019-11" db="EMBL/GenBank/DDBJ databases">
        <title>A de novo genome assembly of a pear dwarfing rootstock.</title>
        <authorList>
            <person name="Wang F."/>
            <person name="Wang J."/>
            <person name="Li S."/>
            <person name="Zhang Y."/>
            <person name="Fang M."/>
            <person name="Ma L."/>
            <person name="Zhao Y."/>
            <person name="Jiang S."/>
        </authorList>
    </citation>
    <scope>NUCLEOTIDE SEQUENCE [LARGE SCALE GENOMIC DNA]</scope>
    <source>
        <strain evidence="10">S2</strain>
        <tissue evidence="10">Leaf</tissue>
    </source>
</reference>
<keyword evidence="4" id="KW-0285">Flavoprotein</keyword>
<comment type="catalytic activity">
    <reaction evidence="8">
        <text>a quinone + NADH + H(+) = a quinol + NAD(+)</text>
        <dbReference type="Rhea" id="RHEA:46160"/>
        <dbReference type="ChEBI" id="CHEBI:15378"/>
        <dbReference type="ChEBI" id="CHEBI:24646"/>
        <dbReference type="ChEBI" id="CHEBI:57540"/>
        <dbReference type="ChEBI" id="CHEBI:57945"/>
        <dbReference type="ChEBI" id="CHEBI:132124"/>
        <dbReference type="EC" id="1.6.5.9"/>
    </reaction>
</comment>
<dbReference type="PANTHER" id="PTHR43706">
    <property type="entry name" value="NADH DEHYDROGENASE"/>
    <property type="match status" value="1"/>
</dbReference>
<dbReference type="PANTHER" id="PTHR43706:SF4">
    <property type="entry name" value="NADH:UBIQUINONE REDUCTASE (NON-ELECTROGENIC)"/>
    <property type="match status" value="1"/>
</dbReference>
<accession>A0A5N5IEB8</accession>
<dbReference type="Pfam" id="PF22366">
    <property type="entry name" value="NDH2_C"/>
    <property type="match status" value="1"/>
</dbReference>
<reference evidence="10 11" key="1">
    <citation type="submission" date="2019-09" db="EMBL/GenBank/DDBJ databases">
        <authorList>
            <person name="Ou C."/>
        </authorList>
    </citation>
    <scope>NUCLEOTIDE SEQUENCE [LARGE SCALE GENOMIC DNA]</scope>
    <source>
        <strain evidence="10">S2</strain>
        <tissue evidence="10">Leaf</tissue>
    </source>
</reference>
<dbReference type="InterPro" id="IPR054585">
    <property type="entry name" value="NDH2-like_C"/>
</dbReference>
<evidence type="ECO:0000256" key="8">
    <source>
        <dbReference type="ARBA" id="ARBA00047599"/>
    </source>
</evidence>
<feature type="domain" description="External alternative NADH-ubiquinone oxidoreductase-like C-terminal" evidence="9">
    <location>
        <begin position="28"/>
        <end position="94"/>
    </location>
</feature>
<proteinExistence type="inferred from homology"/>
<keyword evidence="6" id="KW-0560">Oxidoreductase</keyword>
<comment type="cofactor">
    <cofactor evidence="1">
        <name>FAD</name>
        <dbReference type="ChEBI" id="CHEBI:57692"/>
    </cofactor>
</comment>
<dbReference type="Proteomes" id="UP000327157">
    <property type="component" value="Chromosome 5"/>
</dbReference>